<reference evidence="2 3" key="1">
    <citation type="submission" date="2012-01" db="EMBL/GenBank/DDBJ databases">
        <title>Complete sequence of chromosome of Clostridium pasteurianum BC1.</title>
        <authorList>
            <consortium name="US DOE Joint Genome Institute"/>
            <person name="Lucas S."/>
            <person name="Han J."/>
            <person name="Lapidus A."/>
            <person name="Cheng J.-F."/>
            <person name="Goodwin L."/>
            <person name="Pitluck S."/>
            <person name="Peters L."/>
            <person name="Mikhailova N."/>
            <person name="Teshima H."/>
            <person name="Detter J.C."/>
            <person name="Han C."/>
            <person name="Tapia R."/>
            <person name="Land M."/>
            <person name="Hauser L."/>
            <person name="Kyrpides N."/>
            <person name="Ivanova N."/>
            <person name="Pagani I."/>
            <person name="Dunn J."/>
            <person name="Taghavi S."/>
            <person name="Francis A."/>
            <person name="van der Lelie D."/>
            <person name="Woyke T."/>
        </authorList>
    </citation>
    <scope>NUCLEOTIDE SEQUENCE [LARGE SCALE GENOMIC DNA]</scope>
    <source>
        <strain evidence="2 3">BC1</strain>
    </source>
</reference>
<keyword evidence="3" id="KW-1185">Reference proteome</keyword>
<keyword evidence="1" id="KW-0175">Coiled coil</keyword>
<protein>
    <submittedName>
        <fullName evidence="2">Uncharacterized protein</fullName>
    </submittedName>
</protein>
<dbReference type="Proteomes" id="UP000013523">
    <property type="component" value="Chromosome"/>
</dbReference>
<evidence type="ECO:0000313" key="2">
    <source>
        <dbReference type="EMBL" id="AGK97649.1"/>
    </source>
</evidence>
<dbReference type="KEGG" id="cpas:Clopa_2811"/>
<dbReference type="STRING" id="86416.Clopa_2811"/>
<gene>
    <name evidence="2" type="ORF">Clopa_2811</name>
</gene>
<dbReference type="eggNOG" id="ENOG502ZA2D">
    <property type="taxonomic scope" value="Bacteria"/>
</dbReference>
<feature type="coiled-coil region" evidence="1">
    <location>
        <begin position="28"/>
        <end position="62"/>
    </location>
</feature>
<dbReference type="OrthoDB" id="2485429at2"/>
<dbReference type="AlphaFoldDB" id="R4KAV7"/>
<evidence type="ECO:0000256" key="1">
    <source>
        <dbReference type="SAM" id="Coils"/>
    </source>
</evidence>
<dbReference type="PATRIC" id="fig|86416.3.peg.2795"/>
<dbReference type="EMBL" id="CP003261">
    <property type="protein sequence ID" value="AGK97649.1"/>
    <property type="molecule type" value="Genomic_DNA"/>
</dbReference>
<accession>R4KAV7</accession>
<name>R4KAV7_CLOPA</name>
<dbReference type="RefSeq" id="WP_015615943.1">
    <property type="nucleotide sequence ID" value="NC_021182.1"/>
</dbReference>
<organism evidence="2 3">
    <name type="scientific">Clostridium pasteurianum BC1</name>
    <dbReference type="NCBI Taxonomy" id="86416"/>
    <lineage>
        <taxon>Bacteria</taxon>
        <taxon>Bacillati</taxon>
        <taxon>Bacillota</taxon>
        <taxon>Clostridia</taxon>
        <taxon>Eubacteriales</taxon>
        <taxon>Clostridiaceae</taxon>
        <taxon>Clostridium</taxon>
    </lineage>
</organism>
<evidence type="ECO:0000313" key="3">
    <source>
        <dbReference type="Proteomes" id="UP000013523"/>
    </source>
</evidence>
<dbReference type="HOGENOM" id="CLU_011113_0_0_9"/>
<sequence length="857" mass="100437">MELGLNVKNATTKDIITINFKFGYTPNFEKSLDRIKELQKDNKEMFEENKNLENQKKSISKRVEKRPILDSIKKNKDSIRNNKAEIKSIKEDNKKSAITKNVVRDKLYKDGFKLDFYKKDRKTKEYKLDGTIYYKFWFRTPSKSRVGDVMFINTKLLDNIRVWQRMGLKLPKGKAKIVEMMAYESLTSSHIESKITINPSNILCVNDIDSFFKTNCAIVNVNENGECYVKHGLNEVKNTLFDGQALLEDELFTGNEGMMLLRQHFFKACGFRTRIRQFMKDWCEANGKDYNTYTVPDRYNNDIKVKDILMITTENAMKWEKFSDLGANYDYWKQKVNEDNNVFGICKVDHASKWNDKQRMSYQMVNTLFINQSQTDELADYTINYVDDIKDSNDKYMDFLKITASTINGNDMITDLCKRNKLFEKSYFYREYKNKDISKYVKTLRNGKLLAEGDNLTICGNPYVMLLHSVKQVPVQYGVLDKDFEDPTLPISKKYISVYTKRFEDGEMLSAFRNPHNSPNNIGYHKNYRNPLMEKYFNFSKNIMAVNLISTEEQDLKNGLDQDSDFCYVTNEKVICEATKKVFRKFPCIVNKIPKKNKPYENTIENYSKVDNDLAQAKYDIGLSSNLAQLAMSWYHDKPSEELADIVCIMSVLAQVAIDNSKRQYAVVVSDEIDRIRDLEYMQRTTTNDKDHEVKARPYFWQYVSKKVKKDSLIWCDCPMNYLQNSLDKIKNADRPKDSIDNTKFIQIQKGKENDRQLNNIQEAIKKYDDKVKKHNDLIADGTIEEDEEKWTKKQTIMQKDVVDYVKGLEIKEKTMQILIGRALSENGMDTKYKKKLLNALYQAHKDTFLTCFIENK</sequence>
<proteinExistence type="predicted"/>